<feature type="binding site" evidence="6">
    <location>
        <position position="129"/>
    </location>
    <ligand>
        <name>pyridoxal 5'-phosphate</name>
        <dbReference type="ChEBI" id="CHEBI:597326"/>
    </ligand>
</feature>
<keyword evidence="2 6" id="KW-0032">Aminotransferase</keyword>
<dbReference type="GO" id="GO:0003992">
    <property type="term" value="F:N2-acetyl-L-ornithine:2-oxoglutarate 5-aminotransferase activity"/>
    <property type="evidence" value="ECO:0007669"/>
    <property type="project" value="UniProtKB-UniRule"/>
</dbReference>
<sequence length="392" mass="39679">MSLQDRWSAVMMNNYGTPPLALVSGQGAVVTDEAGKDYLDLLGGIAVNLLGHRHPAVIEAVTTQLNTLGHTSNLYATEPGVALAEGLVDQLGAPARVFFCNSGAEANEAAFKLTRLTGKTKIVAADGAFHGRTMGSLALTGQPDKRAPFEPLPGDITHVPYGDTKALAEAVDSATAAVFLEPIMGEGGVVVPPAGYLAEARGITAAYGALLVFDEVQTGVGRTGAFYAHQHDGITPDIVTLAKGLGGGLPIGACLAVGAAADLLTPGSHGSTFGGNPVCTAAALAVLKALADGDLITRAGTLGKSLSHGIEELGHPLVDHVRGKGLLQGVVLTAPKAKAVEAAARDAGFLVNAAAPGVVRLAPPLIITEAQLDDFITALPGVLDTAQEAAHA</sequence>
<evidence type="ECO:0000256" key="5">
    <source>
        <dbReference type="ARBA" id="ARBA00022898"/>
    </source>
</evidence>
<keyword evidence="4 6" id="KW-0808">Transferase</keyword>
<dbReference type="Gene3D" id="3.40.640.10">
    <property type="entry name" value="Type I PLP-dependent aspartate aminotransferase-like (Major domain)"/>
    <property type="match status" value="1"/>
</dbReference>
<dbReference type="InterPro" id="IPR015422">
    <property type="entry name" value="PyrdxlP-dep_Trfase_small"/>
</dbReference>
<keyword evidence="6" id="KW-0963">Cytoplasm</keyword>
<evidence type="ECO:0000256" key="4">
    <source>
        <dbReference type="ARBA" id="ARBA00022679"/>
    </source>
</evidence>
<comment type="subcellular location">
    <subcellularLocation>
        <location evidence="6">Cytoplasm</location>
    </subcellularLocation>
</comment>
<dbReference type="CDD" id="cd00610">
    <property type="entry name" value="OAT_like"/>
    <property type="match status" value="1"/>
</dbReference>
<dbReference type="EMBL" id="BLKY01000001">
    <property type="protein sequence ID" value="GFG84809.1"/>
    <property type="molecule type" value="Genomic_DNA"/>
</dbReference>
<dbReference type="PANTHER" id="PTHR11986">
    <property type="entry name" value="AMINOTRANSFERASE CLASS III"/>
    <property type="match status" value="1"/>
</dbReference>
<dbReference type="HAMAP" id="MF_01107">
    <property type="entry name" value="ArgD_aminotrans_3"/>
    <property type="match status" value="1"/>
</dbReference>
<dbReference type="RefSeq" id="WP_083040028.1">
    <property type="nucleotide sequence ID" value="NZ_BLKY01000001.1"/>
</dbReference>
<dbReference type="Gene3D" id="3.90.1150.10">
    <property type="entry name" value="Aspartate Aminotransferase, domain 1"/>
    <property type="match status" value="1"/>
</dbReference>
<evidence type="ECO:0000256" key="1">
    <source>
        <dbReference type="ARBA" id="ARBA00022571"/>
    </source>
</evidence>
<feature type="modified residue" description="N6-(pyridoxal phosphate)lysine" evidence="6">
    <location>
        <position position="243"/>
    </location>
</feature>
<dbReference type="EC" id="2.6.1.11" evidence="6"/>
<dbReference type="NCBIfam" id="NF002325">
    <property type="entry name" value="PRK01278.1"/>
    <property type="match status" value="1"/>
</dbReference>
<evidence type="ECO:0000256" key="6">
    <source>
        <dbReference type="HAMAP-Rule" id="MF_01107"/>
    </source>
</evidence>
<dbReference type="UniPathway" id="UPA00068">
    <property type="reaction ID" value="UER00109"/>
</dbReference>
<accession>A0A7I9Y803</accession>
<dbReference type="PIRSF" id="PIRSF000521">
    <property type="entry name" value="Transaminase_4ab_Lys_Orn"/>
    <property type="match status" value="1"/>
</dbReference>
<comment type="subunit">
    <text evidence="6">Homodimer.</text>
</comment>
<dbReference type="Pfam" id="PF00202">
    <property type="entry name" value="Aminotran_3"/>
    <property type="match status" value="1"/>
</dbReference>
<name>A0A7I9Y803_MYCAL</name>
<comment type="cofactor">
    <cofactor evidence="6">
        <name>pyridoxal 5'-phosphate</name>
        <dbReference type="ChEBI" id="CHEBI:597326"/>
    </cofactor>
    <text evidence="6">Binds 1 pyridoxal phosphate per subunit.</text>
</comment>
<keyword evidence="1 6" id="KW-0055">Arginine biosynthesis</keyword>
<dbReference type="GO" id="GO:0006526">
    <property type="term" value="P:L-arginine biosynthetic process"/>
    <property type="evidence" value="ECO:0007669"/>
    <property type="project" value="UniProtKB-UniRule"/>
</dbReference>
<evidence type="ECO:0000256" key="3">
    <source>
        <dbReference type="ARBA" id="ARBA00022605"/>
    </source>
</evidence>
<dbReference type="PANTHER" id="PTHR11986:SF79">
    <property type="entry name" value="ACETYLORNITHINE AMINOTRANSFERASE, MITOCHONDRIAL"/>
    <property type="match status" value="1"/>
</dbReference>
<dbReference type="InterPro" id="IPR050103">
    <property type="entry name" value="Class-III_PLP-dep_AT"/>
</dbReference>
<proteinExistence type="inferred from homology"/>
<dbReference type="NCBIfam" id="TIGR00707">
    <property type="entry name" value="argD"/>
    <property type="match status" value="1"/>
</dbReference>
<keyword evidence="3 6" id="KW-0028">Amino-acid biosynthesis</keyword>
<gene>
    <name evidence="6 7" type="primary">argD</name>
    <name evidence="7" type="ORF">MALGJ_14850</name>
</gene>
<protein>
    <recommendedName>
        <fullName evidence="6">Acetylornithine aminotransferase</fullName>
        <shortName evidence="6">ACOAT</shortName>
        <ecNumber evidence="6">2.6.1.11</ecNumber>
    </recommendedName>
</protein>
<feature type="binding site" evidence="6">
    <location>
        <position position="272"/>
    </location>
    <ligand>
        <name>pyridoxal 5'-phosphate</name>
        <dbReference type="ChEBI" id="CHEBI:597326"/>
    </ligand>
</feature>
<dbReference type="PROSITE" id="PS00600">
    <property type="entry name" value="AA_TRANSFER_CLASS_3"/>
    <property type="match status" value="1"/>
</dbReference>
<dbReference type="SUPFAM" id="SSF53383">
    <property type="entry name" value="PLP-dependent transferases"/>
    <property type="match status" value="1"/>
</dbReference>
<evidence type="ECO:0000313" key="8">
    <source>
        <dbReference type="Proteomes" id="UP000465305"/>
    </source>
</evidence>
<feature type="binding site" evidence="6">
    <location>
        <position position="271"/>
    </location>
    <ligand>
        <name>N(2)-acetyl-L-ornithine</name>
        <dbReference type="ChEBI" id="CHEBI:57805"/>
    </ligand>
</feature>
<comment type="miscellaneous">
    <text evidence="6">May also have succinyldiaminopimelate aminotransferase activity, thus carrying out the corresponding step in lysine biosynthesis.</text>
</comment>
<dbReference type="FunFam" id="3.40.640.10:FF:000004">
    <property type="entry name" value="Acetylornithine aminotransferase"/>
    <property type="match status" value="1"/>
</dbReference>
<comment type="caution">
    <text evidence="7">The sequence shown here is derived from an EMBL/GenBank/DDBJ whole genome shotgun (WGS) entry which is preliminary data.</text>
</comment>
<evidence type="ECO:0000256" key="2">
    <source>
        <dbReference type="ARBA" id="ARBA00022576"/>
    </source>
</evidence>
<feature type="binding site" evidence="6">
    <location>
        <position position="132"/>
    </location>
    <ligand>
        <name>N(2)-acetyl-L-ornithine</name>
        <dbReference type="ChEBI" id="CHEBI:57805"/>
    </ligand>
</feature>
<dbReference type="NCBIfam" id="NF002874">
    <property type="entry name" value="PRK03244.1"/>
    <property type="match status" value="1"/>
</dbReference>
<dbReference type="InterPro" id="IPR049704">
    <property type="entry name" value="Aminotrans_3_PPA_site"/>
</dbReference>
<dbReference type="InterPro" id="IPR005814">
    <property type="entry name" value="Aminotrans_3"/>
</dbReference>
<reference evidence="7 8" key="1">
    <citation type="journal article" date="2019" name="Emerg. Microbes Infect.">
        <title>Comprehensive subspecies identification of 175 nontuberculous mycobacteria species based on 7547 genomic profiles.</title>
        <authorList>
            <person name="Matsumoto Y."/>
            <person name="Kinjo T."/>
            <person name="Motooka D."/>
            <person name="Nabeya D."/>
            <person name="Jung N."/>
            <person name="Uechi K."/>
            <person name="Horii T."/>
            <person name="Iida T."/>
            <person name="Fujita J."/>
            <person name="Nakamura S."/>
        </authorList>
    </citation>
    <scope>NUCLEOTIDE SEQUENCE [LARGE SCALE GENOMIC DNA]</scope>
    <source>
        <strain evidence="7 8">JCM 30723</strain>
    </source>
</reference>
<comment type="pathway">
    <text evidence="6">Amino-acid biosynthesis; L-arginine biosynthesis; N(2)-acetyl-L-ornithine from L-glutamate: step 4/4.</text>
</comment>
<dbReference type="InterPro" id="IPR015424">
    <property type="entry name" value="PyrdxlP-dep_Trfase"/>
</dbReference>
<evidence type="ECO:0000313" key="7">
    <source>
        <dbReference type="EMBL" id="GFG84809.1"/>
    </source>
</evidence>
<organism evidence="7 8">
    <name type="scientific">Mycolicibacter algericus</name>
    <name type="common">Mycobacterium algericum</name>
    <dbReference type="NCBI Taxonomy" id="1288388"/>
    <lineage>
        <taxon>Bacteria</taxon>
        <taxon>Bacillati</taxon>
        <taxon>Actinomycetota</taxon>
        <taxon>Actinomycetes</taxon>
        <taxon>Mycobacteriales</taxon>
        <taxon>Mycobacteriaceae</taxon>
        <taxon>Mycolicibacter</taxon>
    </lineage>
</organism>
<dbReference type="InterPro" id="IPR004636">
    <property type="entry name" value="AcOrn/SuccOrn_fam"/>
</dbReference>
<dbReference type="AlphaFoldDB" id="A0A7I9Y803"/>
<dbReference type="Proteomes" id="UP000465305">
    <property type="component" value="Unassembled WGS sequence"/>
</dbReference>
<feature type="binding site" evidence="6">
    <location>
        <begin position="214"/>
        <end position="217"/>
    </location>
    <ligand>
        <name>pyridoxal 5'-phosphate</name>
        <dbReference type="ChEBI" id="CHEBI:597326"/>
    </ligand>
</feature>
<feature type="binding site" evidence="6">
    <location>
        <begin position="103"/>
        <end position="104"/>
    </location>
    <ligand>
        <name>pyridoxal 5'-phosphate</name>
        <dbReference type="ChEBI" id="CHEBI:597326"/>
    </ligand>
</feature>
<dbReference type="GO" id="GO:0005737">
    <property type="term" value="C:cytoplasm"/>
    <property type="evidence" value="ECO:0007669"/>
    <property type="project" value="UniProtKB-SubCell"/>
</dbReference>
<comment type="similarity">
    <text evidence="6">Belongs to the class-III pyridoxal-phosphate-dependent aminotransferase family. ArgD subfamily.</text>
</comment>
<dbReference type="GO" id="GO:0030170">
    <property type="term" value="F:pyridoxal phosphate binding"/>
    <property type="evidence" value="ECO:0007669"/>
    <property type="project" value="InterPro"/>
</dbReference>
<dbReference type="InterPro" id="IPR015421">
    <property type="entry name" value="PyrdxlP-dep_Trfase_major"/>
</dbReference>
<comment type="catalytic activity">
    <reaction evidence="6">
        <text>N(2)-acetyl-L-ornithine + 2-oxoglutarate = N-acetyl-L-glutamate 5-semialdehyde + L-glutamate</text>
        <dbReference type="Rhea" id="RHEA:18049"/>
        <dbReference type="ChEBI" id="CHEBI:16810"/>
        <dbReference type="ChEBI" id="CHEBI:29123"/>
        <dbReference type="ChEBI" id="CHEBI:29985"/>
        <dbReference type="ChEBI" id="CHEBI:57805"/>
        <dbReference type="EC" id="2.6.1.11"/>
    </reaction>
</comment>
<dbReference type="GO" id="GO:0042802">
    <property type="term" value="F:identical protein binding"/>
    <property type="evidence" value="ECO:0007669"/>
    <property type="project" value="TreeGrafter"/>
</dbReference>
<keyword evidence="5 6" id="KW-0663">Pyridoxal phosphate</keyword>